<evidence type="ECO:0000313" key="2">
    <source>
        <dbReference type="EMBL" id="EPQ50167.1"/>
    </source>
</evidence>
<feature type="compositionally biased region" description="Basic and acidic residues" evidence="1">
    <location>
        <begin position="476"/>
        <end position="501"/>
    </location>
</feature>
<evidence type="ECO:0000256" key="1">
    <source>
        <dbReference type="SAM" id="MobiDB-lite"/>
    </source>
</evidence>
<dbReference type="HOGENOM" id="CLU_405768_0_0_1"/>
<protein>
    <submittedName>
        <fullName evidence="2">Uncharacterized protein</fullName>
    </submittedName>
</protein>
<evidence type="ECO:0000313" key="3">
    <source>
        <dbReference type="Proteomes" id="UP000030669"/>
    </source>
</evidence>
<dbReference type="KEGG" id="gtr:GLOTRDRAFT_97190"/>
<accession>S7PS13</accession>
<dbReference type="EMBL" id="KB469337">
    <property type="protein sequence ID" value="EPQ50167.1"/>
    <property type="molecule type" value="Genomic_DNA"/>
</dbReference>
<organism evidence="2 3">
    <name type="scientific">Gloeophyllum trabeum (strain ATCC 11539 / FP-39264 / Madison 617)</name>
    <name type="common">Brown rot fungus</name>
    <dbReference type="NCBI Taxonomy" id="670483"/>
    <lineage>
        <taxon>Eukaryota</taxon>
        <taxon>Fungi</taxon>
        <taxon>Dikarya</taxon>
        <taxon>Basidiomycota</taxon>
        <taxon>Agaricomycotina</taxon>
        <taxon>Agaricomycetes</taxon>
        <taxon>Gloeophyllales</taxon>
        <taxon>Gloeophyllaceae</taxon>
        <taxon>Gloeophyllum</taxon>
    </lineage>
</organism>
<keyword evidence="3" id="KW-1185">Reference proteome</keyword>
<dbReference type="Proteomes" id="UP000030669">
    <property type="component" value="Unassembled WGS sequence"/>
</dbReference>
<feature type="non-terminal residue" evidence="2">
    <location>
        <position position="1"/>
    </location>
</feature>
<reference evidence="2 3" key="1">
    <citation type="journal article" date="2012" name="Science">
        <title>The Paleozoic origin of enzymatic lignin decomposition reconstructed from 31 fungal genomes.</title>
        <authorList>
            <person name="Floudas D."/>
            <person name="Binder M."/>
            <person name="Riley R."/>
            <person name="Barry K."/>
            <person name="Blanchette R.A."/>
            <person name="Henrissat B."/>
            <person name="Martinez A.T."/>
            <person name="Otillar R."/>
            <person name="Spatafora J.W."/>
            <person name="Yadav J.S."/>
            <person name="Aerts A."/>
            <person name="Benoit I."/>
            <person name="Boyd A."/>
            <person name="Carlson A."/>
            <person name="Copeland A."/>
            <person name="Coutinho P.M."/>
            <person name="de Vries R.P."/>
            <person name="Ferreira P."/>
            <person name="Findley K."/>
            <person name="Foster B."/>
            <person name="Gaskell J."/>
            <person name="Glotzer D."/>
            <person name="Gorecki P."/>
            <person name="Heitman J."/>
            <person name="Hesse C."/>
            <person name="Hori C."/>
            <person name="Igarashi K."/>
            <person name="Jurgens J.A."/>
            <person name="Kallen N."/>
            <person name="Kersten P."/>
            <person name="Kohler A."/>
            <person name="Kuees U."/>
            <person name="Kumar T.K.A."/>
            <person name="Kuo A."/>
            <person name="LaButti K."/>
            <person name="Larrondo L.F."/>
            <person name="Lindquist E."/>
            <person name="Ling A."/>
            <person name="Lombard V."/>
            <person name="Lucas S."/>
            <person name="Lundell T."/>
            <person name="Martin R."/>
            <person name="McLaughlin D.J."/>
            <person name="Morgenstern I."/>
            <person name="Morin E."/>
            <person name="Murat C."/>
            <person name="Nagy L.G."/>
            <person name="Nolan M."/>
            <person name="Ohm R.A."/>
            <person name="Patyshakuliyeva A."/>
            <person name="Rokas A."/>
            <person name="Ruiz-Duenas F.J."/>
            <person name="Sabat G."/>
            <person name="Salamov A."/>
            <person name="Samejima M."/>
            <person name="Schmutz J."/>
            <person name="Slot J.C."/>
            <person name="St John F."/>
            <person name="Stenlid J."/>
            <person name="Sun H."/>
            <person name="Sun S."/>
            <person name="Syed K."/>
            <person name="Tsang A."/>
            <person name="Wiebenga A."/>
            <person name="Young D."/>
            <person name="Pisabarro A."/>
            <person name="Eastwood D.C."/>
            <person name="Martin F."/>
            <person name="Cullen D."/>
            <person name="Grigoriev I.V."/>
            <person name="Hibbett D.S."/>
        </authorList>
    </citation>
    <scope>NUCLEOTIDE SEQUENCE [LARGE SCALE GENOMIC DNA]</scope>
    <source>
        <strain evidence="2 3">ATCC 11539</strain>
    </source>
</reference>
<gene>
    <name evidence="2" type="ORF">GLOTRDRAFT_97190</name>
</gene>
<sequence>FLCEIGHIPKAVHGLKTPRSSANLADTARRVMIIRFHNPDLVSSENVMFAHCKSLEITYSSSGSTLLLSSTTASEDYTEFVEHGTMVLPWYMSNKTIIGNYNNPTARRSVHAQESAHKSRVLPTKFVHIYQEIELTPSRTRGACLFMRYMSVLSGHVHSGGVALAVRQSSLSESAMARSLYLITHGQGGEFQQAHPRGLVGGPVEDRRLRMPSVQSDILRRRRQPRHSARSCSYSYCLGRAEELFGDLPDVMVKSLFLSDKAHSVRAVSSRAVTSYLPQANSENVPVAVSGDRDEVGFVRPSVGRILQVSTALGASRAMVPTGCRRHTVSPLSLIGVSRSPHLEYNLRRSNSYIRGAEIRLPAPADVGFRDFQNYNADPGVAQAIRFRISNRGNINRNECTSSSKRFGLNLANDHTVWTDLGEFDCRHQGEESDVAVKALADRIFARYCKIFAKTCTDSRAKETMTLPGKPTSSEDVWKKGQRNKNEKRQKEKKRPDDSKRSRPSGCFIGPSTKSGSANLRTGCDCGGTLSGGPAIRSTLLLIESGDEVDILDFRFRCRGAFWMAQTKAHRRAYHNQHEGLSDQVACPYAARLKVAGMESLNPYDNISARNHTEFIGRISSTLTWSICCLSGRTSTVSTNLDQARRYGTGRTPRVQVASGYQQLDWHLRKRVRASVWV</sequence>
<dbReference type="RefSeq" id="XP_007871378.1">
    <property type="nucleotide sequence ID" value="XM_007873187.1"/>
</dbReference>
<dbReference type="GeneID" id="19309968"/>
<dbReference type="AlphaFoldDB" id="S7PS13"/>
<name>S7PS13_GLOTA</name>
<feature type="region of interest" description="Disordered" evidence="1">
    <location>
        <begin position="463"/>
        <end position="514"/>
    </location>
</feature>
<proteinExistence type="predicted"/>